<sequence length="40" mass="4402">MKSKIVTGFLCTILLMTAPSVQAAEFIDNQVVNSNKTWDS</sequence>
<gene>
    <name evidence="2" type="ORF">P8V03_04040</name>
</gene>
<proteinExistence type="predicted"/>
<keyword evidence="1" id="KW-0732">Signal</keyword>
<accession>A0ABU4JQ92</accession>
<keyword evidence="3" id="KW-1185">Reference proteome</keyword>
<reference evidence="2 3" key="1">
    <citation type="submission" date="2023-04" db="EMBL/GenBank/DDBJ databases">
        <title>Clostridium tannerae sp. nov., isolated from the fecal material of an alpaca.</title>
        <authorList>
            <person name="Miller S."/>
            <person name="Hendry M."/>
            <person name="King J."/>
            <person name="Sankaranarayanan K."/>
            <person name="Lawson P.A."/>
        </authorList>
    </citation>
    <scope>NUCLEOTIDE SEQUENCE [LARGE SCALE GENOMIC DNA]</scope>
    <source>
        <strain evidence="2 3">A1-XYC3</strain>
    </source>
</reference>
<dbReference type="Proteomes" id="UP001281656">
    <property type="component" value="Unassembled WGS sequence"/>
</dbReference>
<evidence type="ECO:0000313" key="2">
    <source>
        <dbReference type="EMBL" id="MDW8800321.1"/>
    </source>
</evidence>
<dbReference type="RefSeq" id="WP_318796863.1">
    <property type="nucleotide sequence ID" value="NZ_JARUJP010000003.1"/>
</dbReference>
<evidence type="ECO:0000313" key="3">
    <source>
        <dbReference type="Proteomes" id="UP001281656"/>
    </source>
</evidence>
<organism evidence="2 3">
    <name type="scientific">Clostridium tanneri</name>
    <dbReference type="NCBI Taxonomy" id="3037988"/>
    <lineage>
        <taxon>Bacteria</taxon>
        <taxon>Bacillati</taxon>
        <taxon>Bacillota</taxon>
        <taxon>Clostridia</taxon>
        <taxon>Eubacteriales</taxon>
        <taxon>Clostridiaceae</taxon>
        <taxon>Clostridium</taxon>
    </lineage>
</organism>
<dbReference type="EMBL" id="JARUJP010000003">
    <property type="protein sequence ID" value="MDW8800321.1"/>
    <property type="molecule type" value="Genomic_DNA"/>
</dbReference>
<comment type="caution">
    <text evidence="2">The sequence shown here is derived from an EMBL/GenBank/DDBJ whole genome shotgun (WGS) entry which is preliminary data.</text>
</comment>
<evidence type="ECO:0000256" key="1">
    <source>
        <dbReference type="SAM" id="SignalP"/>
    </source>
</evidence>
<name>A0ABU4JQ92_9CLOT</name>
<feature type="chain" id="PRO_5047534135" evidence="1">
    <location>
        <begin position="24"/>
        <end position="40"/>
    </location>
</feature>
<protein>
    <submittedName>
        <fullName evidence="2">Uncharacterized protein</fullName>
    </submittedName>
</protein>
<feature type="signal peptide" evidence="1">
    <location>
        <begin position="1"/>
        <end position="23"/>
    </location>
</feature>